<feature type="active site" description="Proton acceptor" evidence="8">
    <location>
        <position position="145"/>
    </location>
</feature>
<evidence type="ECO:0000256" key="5">
    <source>
        <dbReference type="ARBA" id="ARBA00023004"/>
    </source>
</evidence>
<keyword evidence="1 8" id="KW-0575">Peroxidase</keyword>
<evidence type="ECO:0000256" key="4">
    <source>
        <dbReference type="ARBA" id="ARBA00023002"/>
    </source>
</evidence>
<organism evidence="12 13">
    <name type="scientific">Psychrobacter aestuarii</name>
    <dbReference type="NCBI Taxonomy" id="556327"/>
    <lineage>
        <taxon>Bacteria</taxon>
        <taxon>Pseudomonadati</taxon>
        <taxon>Pseudomonadota</taxon>
        <taxon>Gammaproteobacteria</taxon>
        <taxon>Moraxellales</taxon>
        <taxon>Moraxellaceae</taxon>
        <taxon>Psychrobacter</taxon>
    </lineage>
</organism>
<comment type="caution">
    <text evidence="12">The sequence shown here is derived from an EMBL/GenBank/DDBJ whole genome shotgun (WGS) entry which is preliminary data.</text>
</comment>
<comment type="function">
    <text evidence="8">Bifunctional enzyme with both catalase and broad-spectrum peroxidase activity.</text>
</comment>
<evidence type="ECO:0000256" key="1">
    <source>
        <dbReference type="ARBA" id="ARBA00022559"/>
    </source>
</evidence>
<protein>
    <recommendedName>
        <fullName evidence="8 9">Catalase-peroxidase</fullName>
        <shortName evidence="8">CP</shortName>
        <ecNumber evidence="8 9">1.11.1.21</ecNumber>
    </recommendedName>
    <alternativeName>
        <fullName evidence="8">Peroxidase/catalase</fullName>
    </alternativeName>
</protein>
<keyword evidence="4 8" id="KW-0560">Oxidoreductase</keyword>
<dbReference type="Gene3D" id="1.10.420.10">
    <property type="entry name" value="Peroxidase, domain 2"/>
    <property type="match status" value="2"/>
</dbReference>
<evidence type="ECO:0000313" key="12">
    <source>
        <dbReference type="EMBL" id="GAA0313871.1"/>
    </source>
</evidence>
<evidence type="ECO:0000256" key="10">
    <source>
        <dbReference type="SAM" id="MobiDB-lite"/>
    </source>
</evidence>
<accession>A0ABN0VQ59</accession>
<evidence type="ECO:0000313" key="13">
    <source>
        <dbReference type="Proteomes" id="UP001501787"/>
    </source>
</evidence>
<keyword evidence="5 8" id="KW-0408">Iron</keyword>
<comment type="catalytic activity">
    <reaction evidence="7 8 9">
        <text>2 H2O2 = O2 + 2 H2O</text>
        <dbReference type="Rhea" id="RHEA:20309"/>
        <dbReference type="ChEBI" id="CHEBI:15377"/>
        <dbReference type="ChEBI" id="CHEBI:15379"/>
        <dbReference type="ChEBI" id="CHEBI:16240"/>
        <dbReference type="EC" id="1.11.1.21"/>
    </reaction>
</comment>
<dbReference type="CDD" id="cd00649">
    <property type="entry name" value="catalase_peroxidase_1"/>
    <property type="match status" value="1"/>
</dbReference>
<dbReference type="Gene3D" id="1.10.520.10">
    <property type="match status" value="2"/>
</dbReference>
<evidence type="ECO:0000256" key="7">
    <source>
        <dbReference type="ARBA" id="ARBA00049145"/>
    </source>
</evidence>
<dbReference type="PROSITE" id="PS50873">
    <property type="entry name" value="PEROXIDASE_4"/>
    <property type="match status" value="1"/>
</dbReference>
<comment type="catalytic activity">
    <reaction evidence="8 9">
        <text>H2O2 + AH2 = A + 2 H2O</text>
        <dbReference type="Rhea" id="RHEA:30275"/>
        <dbReference type="ChEBI" id="CHEBI:13193"/>
        <dbReference type="ChEBI" id="CHEBI:15377"/>
        <dbReference type="ChEBI" id="CHEBI:16240"/>
        <dbReference type="ChEBI" id="CHEBI:17499"/>
        <dbReference type="EC" id="1.11.1.21"/>
    </reaction>
</comment>
<comment type="subunit">
    <text evidence="8">Homodimer or homotetramer.</text>
</comment>
<name>A0ABN0VQ59_9GAMM</name>
<feature type="compositionally biased region" description="Polar residues" evidence="10">
    <location>
        <begin position="1"/>
        <end position="10"/>
    </location>
</feature>
<dbReference type="InterPro" id="IPR019794">
    <property type="entry name" value="Peroxidases_AS"/>
</dbReference>
<evidence type="ECO:0000256" key="6">
    <source>
        <dbReference type="ARBA" id="ARBA00023324"/>
    </source>
</evidence>
<dbReference type="PANTHER" id="PTHR30555">
    <property type="entry name" value="HYDROPEROXIDASE I, BIFUNCTIONAL CATALASE-PEROXIDASE"/>
    <property type="match status" value="1"/>
</dbReference>
<feature type="region of interest" description="Disordered" evidence="10">
    <location>
        <begin position="1"/>
        <end position="57"/>
    </location>
</feature>
<dbReference type="NCBIfam" id="TIGR00198">
    <property type="entry name" value="cat_per_HPI"/>
    <property type="match status" value="1"/>
</dbReference>
<dbReference type="NCBIfam" id="NF011635">
    <property type="entry name" value="PRK15061.1"/>
    <property type="match status" value="1"/>
</dbReference>
<comment type="similarity">
    <text evidence="8 9">Belongs to the peroxidase family. Peroxidase/catalase subfamily.</text>
</comment>
<dbReference type="Pfam" id="PF00141">
    <property type="entry name" value="peroxidase"/>
    <property type="match status" value="2"/>
</dbReference>
<comment type="cofactor">
    <cofactor evidence="8">
        <name>heme b</name>
        <dbReference type="ChEBI" id="CHEBI:60344"/>
    </cofactor>
    <text evidence="8">Binds 1 heme b (iron(II)-protoporphyrin IX) group per dimer.</text>
</comment>
<evidence type="ECO:0000256" key="9">
    <source>
        <dbReference type="RuleBase" id="RU003451"/>
    </source>
</evidence>
<gene>
    <name evidence="8 12" type="primary">katG</name>
    <name evidence="12" type="ORF">GCM10009129_08980</name>
</gene>
<dbReference type="SUPFAM" id="SSF48113">
    <property type="entry name" value="Heme-dependent peroxidases"/>
    <property type="match status" value="2"/>
</dbReference>
<evidence type="ECO:0000256" key="8">
    <source>
        <dbReference type="HAMAP-Rule" id="MF_01961"/>
    </source>
</evidence>
<feature type="compositionally biased region" description="Basic and acidic residues" evidence="10">
    <location>
        <begin position="41"/>
        <end position="51"/>
    </location>
</feature>
<dbReference type="Proteomes" id="UP001501787">
    <property type="component" value="Unassembled WGS sequence"/>
</dbReference>
<evidence type="ECO:0000256" key="3">
    <source>
        <dbReference type="ARBA" id="ARBA00022723"/>
    </source>
</evidence>
<dbReference type="InterPro" id="IPR000763">
    <property type="entry name" value="Catalase_peroxidase"/>
</dbReference>
<evidence type="ECO:0000256" key="2">
    <source>
        <dbReference type="ARBA" id="ARBA00022617"/>
    </source>
</evidence>
<feature type="site" description="Transition state stabilizer" evidence="8">
    <location>
        <position position="141"/>
    </location>
</feature>
<dbReference type="PANTHER" id="PTHR30555:SF6">
    <property type="entry name" value="CATALASE-PEROXIDASE"/>
    <property type="match status" value="1"/>
</dbReference>
<feature type="cross-link" description="Tryptophyl-tyrosyl-methioninium (Tyr-Met) (with Trp-144)" evidence="8">
    <location>
        <begin position="272"/>
        <end position="298"/>
    </location>
</feature>
<sequence length="784" mass="87339">MSQDDTNQKPATCPHSGATSDQPESNTAYDKGDGHGPTIHSENEDQAHTPERPSMGRCPVIHQAHTTHASSSTDWWENALNLDILHQQDKKTNPMGADFNYAEAFKSLDLEAVKADLKALMKDSQSWWPADWGHYGGLMIRMAWHSAGTYRRADGRGGSNTGNQRFAPLNSWPDNVNLDKARRLLWPIKKKYGNKLSWADLMILAGNMAYESMGFKTLGFAGGREDIWHPEKDIYWGSEREWLAATKNRYEDDSERTSLENPLAAVQMGLIYVNPEGVDGNPDPLKTAQDMRTTFGRMSMDDEETVALTAGGHTVGKCHGNGDSSLIEDEPEAADIAQQGFGWHNPKGAGRAGDTVSSGIEGAWTTNPAQWDHDYFKLLFTYDWELSKSPAGAWQWEPVDISEEDRPVDAHDPNVRRNPIMTDADMALKKDPIYREIAENFHANPEYFEEVFARAWFKLTHRDLGPKSRYLGADVPNEDFIWQDPIPSNDTTLSDDDINALKTAINDSGIPARELIITAWDSARTYRGSDYRGGANGARIRLAPQKDWAGNEPEQLQRVLDALTQVQSDFKSSHNKDVSLADLIVLAGNTAIEAAAEAAGVSVSVPFTSGRGDATEDMTDADAFSDLEPVHDGYRNWLKHDYAVAPEELLLDRTQLMGLTAPEMVVLIGGMRVLDTNYAKRPHGVLTERKGVLSNDFFVNITDMRYTWQPVGKDGNSDVYEIRERGSDAAAWQATRVDLVFGSNSILRAYAELYAQDDNQEKFVHDFVAAWSKVMNADRFDVAQ</sequence>
<dbReference type="HAMAP" id="MF_01961">
    <property type="entry name" value="Catal_peroxid"/>
    <property type="match status" value="1"/>
</dbReference>
<dbReference type="InterPro" id="IPR010255">
    <property type="entry name" value="Haem_peroxidase_sf"/>
</dbReference>
<feature type="compositionally biased region" description="Polar residues" evidence="10">
    <location>
        <begin position="17"/>
        <end position="28"/>
    </location>
</feature>
<keyword evidence="3 8" id="KW-0479">Metal-binding</keyword>
<comment type="PTM">
    <text evidence="8">Formation of the three residue Trp-Tyr-Met cross-link is important for the catalase, but not the peroxidase activity of the enzyme.</text>
</comment>
<dbReference type="EMBL" id="BAAAFR010000001">
    <property type="protein sequence ID" value="GAA0313871.1"/>
    <property type="molecule type" value="Genomic_DNA"/>
</dbReference>
<feature type="binding site" description="axial binding residue" evidence="8">
    <location>
        <position position="313"/>
    </location>
    <ligand>
        <name>heme b</name>
        <dbReference type="ChEBI" id="CHEBI:60344"/>
    </ligand>
    <ligandPart>
        <name>Fe</name>
        <dbReference type="ChEBI" id="CHEBI:18248"/>
    </ligandPart>
</feature>
<dbReference type="PROSITE" id="PS00436">
    <property type="entry name" value="PEROXIDASE_2"/>
    <property type="match status" value="1"/>
</dbReference>
<evidence type="ECO:0000259" key="11">
    <source>
        <dbReference type="PROSITE" id="PS50873"/>
    </source>
</evidence>
<keyword evidence="13" id="KW-1185">Reference proteome</keyword>
<dbReference type="PRINTS" id="PR00460">
    <property type="entry name" value="BPEROXIDASE"/>
</dbReference>
<reference evidence="12 13" key="1">
    <citation type="journal article" date="2019" name="Int. J. Syst. Evol. Microbiol.">
        <title>The Global Catalogue of Microorganisms (GCM) 10K type strain sequencing project: providing services to taxonomists for standard genome sequencing and annotation.</title>
        <authorList>
            <consortium name="The Broad Institute Genomics Platform"/>
            <consortium name="The Broad Institute Genome Sequencing Center for Infectious Disease"/>
            <person name="Wu L."/>
            <person name="Ma J."/>
        </authorList>
    </citation>
    <scope>NUCLEOTIDE SEQUENCE [LARGE SCALE GENOMIC DNA]</scope>
    <source>
        <strain evidence="12 13">JCM 16343</strain>
    </source>
</reference>
<proteinExistence type="inferred from homology"/>
<keyword evidence="2 8" id="KW-0349">Heme</keyword>
<feature type="domain" description="Plant heme peroxidase family profile" evidence="11">
    <location>
        <begin position="178"/>
        <end position="478"/>
    </location>
</feature>
<dbReference type="PRINTS" id="PR00458">
    <property type="entry name" value="PEROXIDASE"/>
</dbReference>
<dbReference type="EC" id="1.11.1.21" evidence="8 9"/>
<comment type="caution">
    <text evidence="8">Lacks conserved residue(s) required for the propagation of feature annotation.</text>
</comment>
<dbReference type="InterPro" id="IPR002016">
    <property type="entry name" value="Haem_peroxidase"/>
</dbReference>
<keyword evidence="6 8" id="KW-0376">Hydrogen peroxide</keyword>